<reference evidence="3" key="1">
    <citation type="submission" date="2020-10" db="EMBL/GenBank/DDBJ databases">
        <title>Taxonomic study of unclassified bacteria belonging to the class Ktedonobacteria.</title>
        <authorList>
            <person name="Yabe S."/>
            <person name="Wang C.M."/>
            <person name="Zheng Y."/>
            <person name="Sakai Y."/>
            <person name="Cavaletti L."/>
            <person name="Monciardini P."/>
            <person name="Donadio S."/>
        </authorList>
    </citation>
    <scope>NUCLEOTIDE SEQUENCE</scope>
    <source>
        <strain evidence="3">ID150040</strain>
    </source>
</reference>
<organism evidence="3 4">
    <name type="scientific">Reticulibacter mediterranei</name>
    <dbReference type="NCBI Taxonomy" id="2778369"/>
    <lineage>
        <taxon>Bacteria</taxon>
        <taxon>Bacillati</taxon>
        <taxon>Chloroflexota</taxon>
        <taxon>Ktedonobacteria</taxon>
        <taxon>Ktedonobacterales</taxon>
        <taxon>Reticulibacteraceae</taxon>
        <taxon>Reticulibacter</taxon>
    </lineage>
</organism>
<feature type="transmembrane region" description="Helical" evidence="1">
    <location>
        <begin position="58"/>
        <end position="78"/>
    </location>
</feature>
<dbReference type="InterPro" id="IPR002656">
    <property type="entry name" value="Acyl_transf_3_dom"/>
</dbReference>
<feature type="transmembrane region" description="Helical" evidence="1">
    <location>
        <begin position="354"/>
        <end position="377"/>
    </location>
</feature>
<dbReference type="RefSeq" id="WP_220208775.1">
    <property type="nucleotide sequence ID" value="NZ_BNJK01000002.1"/>
</dbReference>
<evidence type="ECO:0000256" key="1">
    <source>
        <dbReference type="SAM" id="Phobius"/>
    </source>
</evidence>
<feature type="transmembrane region" description="Helical" evidence="1">
    <location>
        <begin position="329"/>
        <end position="348"/>
    </location>
</feature>
<dbReference type="PANTHER" id="PTHR36927">
    <property type="entry name" value="BLR4337 PROTEIN"/>
    <property type="match status" value="1"/>
</dbReference>
<accession>A0A8J3N4A6</accession>
<comment type="caution">
    <text evidence="3">The sequence shown here is derived from an EMBL/GenBank/DDBJ whole genome shotgun (WGS) entry which is preliminary data.</text>
</comment>
<dbReference type="Proteomes" id="UP000597444">
    <property type="component" value="Unassembled WGS sequence"/>
</dbReference>
<sequence>MNTSGKISQRSERIYCFDWLRILAFILVVLIHCVQMFAELYQPIENIGVKSMNDGAAYSLSFVTQWAMALFFLLAGASTWQALRRRTAGQFLRERSWRLLVPLAIGCVLLMPLQAYFEMGSNQHYSGSLIAFYPFFLGQILLNGRLDWIILSIHHLWFLAYLFGFSLIALPLCLLLRREAGQAWIERLARICEQPGGLLLLTLPLIAVQVALRAVFPVYCSLTDAINWLLYYLYGYVLFANPGLRSALRRHGRIALGTGCAGLLTILLHWHTGELHAWLYTPDYSPACLFFQALNSLTLWSWLVAALAIGDTYMNKACKFLQYSNKASFHWYIVHFPVVLIIACYLLPLRLDPLATFFLMASCSFAITLLLSDLLLLKAHGTRTLLRTMLAATFIRHGYDAEQINTGRLNSRALIS</sequence>
<proteinExistence type="predicted"/>
<feature type="transmembrane region" description="Helical" evidence="1">
    <location>
        <begin position="156"/>
        <end position="176"/>
    </location>
</feature>
<evidence type="ECO:0000313" key="3">
    <source>
        <dbReference type="EMBL" id="GHO98002.1"/>
    </source>
</evidence>
<gene>
    <name evidence="3" type="ORF">KSF_080500</name>
</gene>
<dbReference type="Pfam" id="PF01757">
    <property type="entry name" value="Acyl_transf_3"/>
    <property type="match status" value="1"/>
</dbReference>
<feature type="transmembrane region" description="Helical" evidence="1">
    <location>
        <begin position="20"/>
        <end position="38"/>
    </location>
</feature>
<dbReference type="GO" id="GO:0016747">
    <property type="term" value="F:acyltransferase activity, transferring groups other than amino-acyl groups"/>
    <property type="evidence" value="ECO:0007669"/>
    <property type="project" value="InterPro"/>
</dbReference>
<dbReference type="AlphaFoldDB" id="A0A8J3N4A6"/>
<keyword evidence="1" id="KW-0472">Membrane</keyword>
<feature type="transmembrane region" description="Helical" evidence="1">
    <location>
        <begin position="284"/>
        <end position="309"/>
    </location>
</feature>
<keyword evidence="4" id="KW-1185">Reference proteome</keyword>
<evidence type="ECO:0000259" key="2">
    <source>
        <dbReference type="Pfam" id="PF01757"/>
    </source>
</evidence>
<keyword evidence="1" id="KW-0812">Transmembrane</keyword>
<dbReference type="InterPro" id="IPR050623">
    <property type="entry name" value="Glucan_succinyl_AcylTrfase"/>
</dbReference>
<feature type="transmembrane region" description="Helical" evidence="1">
    <location>
        <begin position="225"/>
        <end position="242"/>
    </location>
</feature>
<protein>
    <submittedName>
        <fullName evidence="3">Acyltransferase</fullName>
    </submittedName>
</protein>
<keyword evidence="3" id="KW-0808">Transferase</keyword>
<feature type="transmembrane region" description="Helical" evidence="1">
    <location>
        <begin position="197"/>
        <end position="219"/>
    </location>
</feature>
<keyword evidence="1" id="KW-1133">Transmembrane helix</keyword>
<feature type="transmembrane region" description="Helical" evidence="1">
    <location>
        <begin position="99"/>
        <end position="117"/>
    </location>
</feature>
<feature type="domain" description="Acyltransferase 3" evidence="2">
    <location>
        <begin position="15"/>
        <end position="373"/>
    </location>
</feature>
<dbReference type="EMBL" id="BNJK01000002">
    <property type="protein sequence ID" value="GHO98002.1"/>
    <property type="molecule type" value="Genomic_DNA"/>
</dbReference>
<name>A0A8J3N4A6_9CHLR</name>
<dbReference type="PANTHER" id="PTHR36927:SF3">
    <property type="entry name" value="GLUCANS BIOSYNTHESIS PROTEIN C"/>
    <property type="match status" value="1"/>
</dbReference>
<evidence type="ECO:0000313" key="4">
    <source>
        <dbReference type="Proteomes" id="UP000597444"/>
    </source>
</evidence>
<keyword evidence="3" id="KW-0012">Acyltransferase</keyword>
<feature type="transmembrane region" description="Helical" evidence="1">
    <location>
        <begin position="254"/>
        <end position="272"/>
    </location>
</feature>